<feature type="domain" description="C2H2-type" evidence="13">
    <location>
        <begin position="236"/>
        <end position="264"/>
    </location>
</feature>
<evidence type="ECO:0000256" key="7">
    <source>
        <dbReference type="ARBA" id="ARBA00023015"/>
    </source>
</evidence>
<protein>
    <recommendedName>
        <fullName evidence="13">C2H2-type domain-containing protein</fullName>
    </recommendedName>
</protein>
<dbReference type="GO" id="GO:0008270">
    <property type="term" value="F:zinc ion binding"/>
    <property type="evidence" value="ECO:0007669"/>
    <property type="project" value="UniProtKB-KW"/>
</dbReference>
<dbReference type="AlphaFoldDB" id="A0A9N9RYN9"/>
<reference evidence="14" key="2">
    <citation type="submission" date="2022-10" db="EMBL/GenBank/DDBJ databases">
        <authorList>
            <consortium name="ENA_rothamsted_submissions"/>
            <consortium name="culmorum"/>
            <person name="King R."/>
        </authorList>
    </citation>
    <scope>NUCLEOTIDE SEQUENCE</scope>
</reference>
<reference evidence="14" key="1">
    <citation type="submission" date="2022-01" db="EMBL/GenBank/DDBJ databases">
        <authorList>
            <person name="King R."/>
        </authorList>
    </citation>
    <scope>NUCLEOTIDE SEQUENCE</scope>
</reference>
<dbReference type="FunFam" id="3.30.160.60:FF:000646">
    <property type="entry name" value="Myeloid zinc finger 1"/>
    <property type="match status" value="1"/>
</dbReference>
<dbReference type="OrthoDB" id="6155966at2759"/>
<dbReference type="FunFam" id="3.30.160.60:FF:000345">
    <property type="entry name" value="Zinc finger protein Gfi-1"/>
    <property type="match status" value="1"/>
</dbReference>
<evidence type="ECO:0000313" key="15">
    <source>
        <dbReference type="Proteomes" id="UP001153620"/>
    </source>
</evidence>
<keyword evidence="9" id="KW-0804">Transcription</keyword>
<evidence type="ECO:0000256" key="8">
    <source>
        <dbReference type="ARBA" id="ARBA00023125"/>
    </source>
</evidence>
<keyword evidence="7" id="KW-0805">Transcription regulation</keyword>
<feature type="domain" description="C2H2-type" evidence="13">
    <location>
        <begin position="178"/>
        <end position="207"/>
    </location>
</feature>
<name>A0A9N9RYN9_9DIPT</name>
<dbReference type="InterPro" id="IPR013087">
    <property type="entry name" value="Znf_C2H2_type"/>
</dbReference>
<evidence type="ECO:0000256" key="5">
    <source>
        <dbReference type="ARBA" id="ARBA00022771"/>
    </source>
</evidence>
<evidence type="ECO:0000313" key="14">
    <source>
        <dbReference type="EMBL" id="CAG9805329.1"/>
    </source>
</evidence>
<accession>A0A9N9RYN9</accession>
<organism evidence="14 15">
    <name type="scientific">Chironomus riparius</name>
    <dbReference type="NCBI Taxonomy" id="315576"/>
    <lineage>
        <taxon>Eukaryota</taxon>
        <taxon>Metazoa</taxon>
        <taxon>Ecdysozoa</taxon>
        <taxon>Arthropoda</taxon>
        <taxon>Hexapoda</taxon>
        <taxon>Insecta</taxon>
        <taxon>Pterygota</taxon>
        <taxon>Neoptera</taxon>
        <taxon>Endopterygota</taxon>
        <taxon>Diptera</taxon>
        <taxon>Nematocera</taxon>
        <taxon>Chironomoidea</taxon>
        <taxon>Chironomidae</taxon>
        <taxon>Chironominae</taxon>
        <taxon>Chironomus</taxon>
    </lineage>
</organism>
<feature type="compositionally biased region" description="Polar residues" evidence="12">
    <location>
        <begin position="8"/>
        <end position="22"/>
    </location>
</feature>
<dbReference type="GO" id="GO:0010468">
    <property type="term" value="P:regulation of gene expression"/>
    <property type="evidence" value="ECO:0007669"/>
    <property type="project" value="TreeGrafter"/>
</dbReference>
<evidence type="ECO:0000256" key="6">
    <source>
        <dbReference type="ARBA" id="ARBA00022833"/>
    </source>
</evidence>
<dbReference type="PROSITE" id="PS00028">
    <property type="entry name" value="ZINC_FINGER_C2H2_1"/>
    <property type="match status" value="4"/>
</dbReference>
<evidence type="ECO:0000256" key="10">
    <source>
        <dbReference type="ARBA" id="ARBA00023242"/>
    </source>
</evidence>
<dbReference type="GO" id="GO:0005634">
    <property type="term" value="C:nucleus"/>
    <property type="evidence" value="ECO:0007669"/>
    <property type="project" value="UniProtKB-SubCell"/>
</dbReference>
<proteinExistence type="inferred from homology"/>
<dbReference type="Gene3D" id="3.30.160.60">
    <property type="entry name" value="Classic Zinc Finger"/>
    <property type="match status" value="4"/>
</dbReference>
<dbReference type="PROSITE" id="PS50157">
    <property type="entry name" value="ZINC_FINGER_C2H2_2"/>
    <property type="match status" value="4"/>
</dbReference>
<gene>
    <name evidence="14" type="ORF">CHIRRI_LOCUS8203</name>
</gene>
<dbReference type="FunFam" id="3.30.160.60:FF:000100">
    <property type="entry name" value="Zinc finger 45-like"/>
    <property type="match status" value="1"/>
</dbReference>
<dbReference type="Pfam" id="PF00096">
    <property type="entry name" value="zf-C2H2"/>
    <property type="match status" value="4"/>
</dbReference>
<keyword evidence="10" id="KW-0539">Nucleus</keyword>
<dbReference type="InterPro" id="IPR050331">
    <property type="entry name" value="Zinc_finger"/>
</dbReference>
<keyword evidence="8" id="KW-0238">DNA-binding</keyword>
<dbReference type="PANTHER" id="PTHR16515:SF49">
    <property type="entry name" value="GASTRULA ZINC FINGER PROTEIN XLCGF49.1-LIKE-RELATED"/>
    <property type="match status" value="1"/>
</dbReference>
<comment type="similarity">
    <text evidence="2">Belongs to the krueppel C2H2-type zinc-finger protein family.</text>
</comment>
<evidence type="ECO:0000256" key="4">
    <source>
        <dbReference type="ARBA" id="ARBA00022737"/>
    </source>
</evidence>
<evidence type="ECO:0000256" key="11">
    <source>
        <dbReference type="PROSITE-ProRule" id="PRU00042"/>
    </source>
</evidence>
<feature type="domain" description="C2H2-type" evidence="13">
    <location>
        <begin position="150"/>
        <end position="177"/>
    </location>
</feature>
<dbReference type="FunFam" id="3.30.160.60:FF:001437">
    <property type="entry name" value="Zinc finger protein 594"/>
    <property type="match status" value="1"/>
</dbReference>
<keyword evidence="4" id="KW-0677">Repeat</keyword>
<evidence type="ECO:0000256" key="1">
    <source>
        <dbReference type="ARBA" id="ARBA00004123"/>
    </source>
</evidence>
<keyword evidence="5 11" id="KW-0863">Zinc-finger</keyword>
<dbReference type="SUPFAM" id="SSF57667">
    <property type="entry name" value="beta-beta-alpha zinc fingers"/>
    <property type="match status" value="2"/>
</dbReference>
<dbReference type="Proteomes" id="UP001153620">
    <property type="component" value="Chromosome 2"/>
</dbReference>
<keyword evidence="6" id="KW-0862">Zinc</keyword>
<dbReference type="PANTHER" id="PTHR16515">
    <property type="entry name" value="PR DOMAIN ZINC FINGER PROTEIN"/>
    <property type="match status" value="1"/>
</dbReference>
<keyword evidence="15" id="KW-1185">Reference proteome</keyword>
<evidence type="ECO:0000256" key="3">
    <source>
        <dbReference type="ARBA" id="ARBA00022723"/>
    </source>
</evidence>
<feature type="domain" description="C2H2-type" evidence="13">
    <location>
        <begin position="208"/>
        <end position="235"/>
    </location>
</feature>
<evidence type="ECO:0000256" key="9">
    <source>
        <dbReference type="ARBA" id="ARBA00023163"/>
    </source>
</evidence>
<sequence>MDNEIEMCNSSDQSSDETNQSDTNYNLISHYYQILLNFLESGMNSQAPVEVNHLIWSQFLITLSALMSAQALNGENGVRMGAINGALSNTPTFPINLSSGDPKIWSPARSLEQESAQLADDIAKYTNLQQQSEAKKIKKDAELNDPTKIFPCPQCGKEFKRASTLSTHMMIHSNVRPFECPFNHCGKRFHQKSDMKKHTYTHTGEKPYQCTQCLKCFSQSSNLITHQRKHFDFKPFICLHCDKSFQRKVDLKRHQENVHNNIQINLI</sequence>
<dbReference type="GO" id="GO:0003677">
    <property type="term" value="F:DNA binding"/>
    <property type="evidence" value="ECO:0007669"/>
    <property type="project" value="UniProtKB-KW"/>
</dbReference>
<dbReference type="SMART" id="SM00355">
    <property type="entry name" value="ZnF_C2H2"/>
    <property type="match status" value="4"/>
</dbReference>
<evidence type="ECO:0000256" key="2">
    <source>
        <dbReference type="ARBA" id="ARBA00006991"/>
    </source>
</evidence>
<dbReference type="EMBL" id="OU895878">
    <property type="protein sequence ID" value="CAG9805329.1"/>
    <property type="molecule type" value="Genomic_DNA"/>
</dbReference>
<comment type="subcellular location">
    <subcellularLocation>
        <location evidence="1">Nucleus</location>
    </subcellularLocation>
</comment>
<keyword evidence="3" id="KW-0479">Metal-binding</keyword>
<evidence type="ECO:0000259" key="13">
    <source>
        <dbReference type="PROSITE" id="PS50157"/>
    </source>
</evidence>
<feature type="region of interest" description="Disordered" evidence="12">
    <location>
        <begin position="1"/>
        <end position="22"/>
    </location>
</feature>
<dbReference type="InterPro" id="IPR036236">
    <property type="entry name" value="Znf_C2H2_sf"/>
</dbReference>
<evidence type="ECO:0000256" key="12">
    <source>
        <dbReference type="SAM" id="MobiDB-lite"/>
    </source>
</evidence>